<evidence type="ECO:0000313" key="3">
    <source>
        <dbReference type="Proteomes" id="UP000823868"/>
    </source>
</evidence>
<evidence type="ECO:0000259" key="1">
    <source>
        <dbReference type="Pfam" id="PF01636"/>
    </source>
</evidence>
<dbReference type="Proteomes" id="UP000823868">
    <property type="component" value="Unassembled WGS sequence"/>
</dbReference>
<proteinExistence type="predicted"/>
<protein>
    <submittedName>
        <fullName evidence="2">Aminoglycoside phosphotransferase family protein</fullName>
    </submittedName>
</protein>
<dbReference type="EMBL" id="DXDX01000096">
    <property type="protein sequence ID" value="HIY21287.1"/>
    <property type="molecule type" value="Genomic_DNA"/>
</dbReference>
<dbReference type="Gene3D" id="3.90.1200.10">
    <property type="match status" value="1"/>
</dbReference>
<dbReference type="AlphaFoldDB" id="A0A9D2BYI4"/>
<evidence type="ECO:0000313" key="2">
    <source>
        <dbReference type="EMBL" id="HIY21287.1"/>
    </source>
</evidence>
<dbReference type="Pfam" id="PF01636">
    <property type="entry name" value="APH"/>
    <property type="match status" value="1"/>
</dbReference>
<dbReference type="InterPro" id="IPR011009">
    <property type="entry name" value="Kinase-like_dom_sf"/>
</dbReference>
<name>A0A9D2BYI4_9FIRM</name>
<gene>
    <name evidence="2" type="ORF">H9841_05225</name>
</gene>
<dbReference type="SUPFAM" id="SSF56112">
    <property type="entry name" value="Protein kinase-like (PK-like)"/>
    <property type="match status" value="1"/>
</dbReference>
<accession>A0A9D2BYI4</accession>
<dbReference type="InterPro" id="IPR002575">
    <property type="entry name" value="Aminoglycoside_PTrfase"/>
</dbReference>
<reference evidence="2" key="1">
    <citation type="journal article" date="2021" name="PeerJ">
        <title>Extensive microbial diversity within the chicken gut microbiome revealed by metagenomics and culture.</title>
        <authorList>
            <person name="Gilroy R."/>
            <person name="Ravi A."/>
            <person name="Getino M."/>
            <person name="Pursley I."/>
            <person name="Horton D.L."/>
            <person name="Alikhan N.F."/>
            <person name="Baker D."/>
            <person name="Gharbi K."/>
            <person name="Hall N."/>
            <person name="Watson M."/>
            <person name="Adriaenssens E.M."/>
            <person name="Foster-Nyarko E."/>
            <person name="Jarju S."/>
            <person name="Secka A."/>
            <person name="Antonio M."/>
            <person name="Oren A."/>
            <person name="Chaudhuri R.R."/>
            <person name="La Ragione R."/>
            <person name="Hildebrand F."/>
            <person name="Pallen M.J."/>
        </authorList>
    </citation>
    <scope>NUCLEOTIDE SEQUENCE</scope>
    <source>
        <strain evidence="2">ChiBcec16_6824</strain>
    </source>
</reference>
<sequence length="339" mass="38338">MEQAQLEQYLRREEVREALALPADTPISLTLLGQGEYHVNYRFSHPETGKGYVLRVNTGSQMHLSNQIGYEYRALRLLEPTGRTPKARYVDGSRTALPWGVLVMEYLPGRALDYRTDLPLAAQILADIHTLPVPADCGLIAPQRPLAAMVEECRAMVQVYFDFSGRNPRTERGLRAMLDALSPWGEGDPFPTAPRSIINTEINSGNFLINGPEQPNYLIDWEKPLLADPAQDLGHFLAPTTTFWKTDCILTPAERDVFTAAYLEAAGDAEDRRGLRERLGAYLALTCLRGVTWCAMAYVEYQKPDRPIHNSFTYEKICMYLTPDFLDRLMEEYVKDSCP</sequence>
<organism evidence="2 3">
    <name type="scientific">Candidatus Flavonifractor merdigallinarum</name>
    <dbReference type="NCBI Taxonomy" id="2838589"/>
    <lineage>
        <taxon>Bacteria</taxon>
        <taxon>Bacillati</taxon>
        <taxon>Bacillota</taxon>
        <taxon>Clostridia</taxon>
        <taxon>Eubacteriales</taxon>
        <taxon>Oscillospiraceae</taxon>
        <taxon>Flavonifractor</taxon>
    </lineage>
</organism>
<reference evidence="2" key="2">
    <citation type="submission" date="2021-04" db="EMBL/GenBank/DDBJ databases">
        <authorList>
            <person name="Gilroy R."/>
        </authorList>
    </citation>
    <scope>NUCLEOTIDE SEQUENCE</scope>
    <source>
        <strain evidence="2">ChiBcec16_6824</strain>
    </source>
</reference>
<comment type="caution">
    <text evidence="2">The sequence shown here is derived from an EMBL/GenBank/DDBJ whole genome shotgun (WGS) entry which is preliminary data.</text>
</comment>
<feature type="domain" description="Aminoglycoside phosphotransferase" evidence="1">
    <location>
        <begin position="30"/>
        <end position="275"/>
    </location>
</feature>